<feature type="transmembrane region" description="Helical" evidence="8">
    <location>
        <begin position="244"/>
        <end position="266"/>
    </location>
</feature>
<dbReference type="PROSITE" id="PS50928">
    <property type="entry name" value="ABC_TM1"/>
    <property type="match status" value="1"/>
</dbReference>
<feature type="transmembrane region" description="Helical" evidence="8">
    <location>
        <begin position="12"/>
        <end position="35"/>
    </location>
</feature>
<proteinExistence type="inferred from homology"/>
<evidence type="ECO:0000256" key="4">
    <source>
        <dbReference type="ARBA" id="ARBA00022475"/>
    </source>
</evidence>
<dbReference type="EMBL" id="FNLO01000012">
    <property type="protein sequence ID" value="SDV50490.1"/>
    <property type="molecule type" value="Genomic_DNA"/>
</dbReference>
<evidence type="ECO:0000313" key="11">
    <source>
        <dbReference type="Proteomes" id="UP000243719"/>
    </source>
</evidence>
<keyword evidence="6 8" id="KW-1133">Transmembrane helix</keyword>
<feature type="domain" description="ABC transmembrane type-1" evidence="9">
    <location>
        <begin position="65"/>
        <end position="261"/>
    </location>
</feature>
<keyword evidence="7 8" id="KW-0472">Membrane</keyword>
<dbReference type="Pfam" id="PF00528">
    <property type="entry name" value="BPD_transp_1"/>
    <property type="match status" value="1"/>
</dbReference>
<evidence type="ECO:0000256" key="1">
    <source>
        <dbReference type="ARBA" id="ARBA00004651"/>
    </source>
</evidence>
<comment type="similarity">
    <text evidence="2">Belongs to the binding-protein-dependent transport system permease family. CysTW subfamily.</text>
</comment>
<evidence type="ECO:0000256" key="2">
    <source>
        <dbReference type="ARBA" id="ARBA00007069"/>
    </source>
</evidence>
<dbReference type="STRING" id="1770053.SAMN05216551_11226"/>
<feature type="transmembrane region" description="Helical" evidence="8">
    <location>
        <begin position="184"/>
        <end position="209"/>
    </location>
</feature>
<dbReference type="PANTHER" id="PTHR43848:SF2">
    <property type="entry name" value="PUTRESCINE TRANSPORT SYSTEM PERMEASE PROTEIN POTI"/>
    <property type="match status" value="1"/>
</dbReference>
<dbReference type="InterPro" id="IPR000515">
    <property type="entry name" value="MetI-like"/>
</dbReference>
<evidence type="ECO:0000256" key="5">
    <source>
        <dbReference type="ARBA" id="ARBA00022692"/>
    </source>
</evidence>
<dbReference type="GO" id="GO:0005886">
    <property type="term" value="C:plasma membrane"/>
    <property type="evidence" value="ECO:0007669"/>
    <property type="project" value="UniProtKB-SubCell"/>
</dbReference>
<name>A0A1H2PUM2_9BURK</name>
<dbReference type="CDD" id="cd06261">
    <property type="entry name" value="TM_PBP2"/>
    <property type="match status" value="1"/>
</dbReference>
<reference evidence="11" key="1">
    <citation type="submission" date="2016-09" db="EMBL/GenBank/DDBJ databases">
        <authorList>
            <person name="Varghese N."/>
            <person name="Submissions S."/>
        </authorList>
    </citation>
    <scope>NUCLEOTIDE SEQUENCE [LARGE SCALE GENOMIC DNA]</scope>
    <source>
        <strain evidence="11">JS23</strain>
    </source>
</reference>
<sequence length="280" mass="30566">MSTPLRPNRTLQVAALGLGFLFLYAPIVSLIVYSFNASKLVTVWSGFSLRWYAALWQDDELVQAFWLSVKIAAATACASVVIGTWAGFVLARMGRFRGATLYAGMINAPLVIPEVIQGISLLLLFVEMQKWLGWPGGRGFLTIWLGHVMMCLSYVAIIVQSRVRELDRSVEEAALDLGATPLKVFFVITVPMLSQALLAGWLLAFTLSFDDVVLSAFLSGPGSTTLPLVVFSRVRLGLNPEMNALATLVIAVVTVGVVLINGVMLARARRSRRPRHLATD</sequence>
<organism evidence="10 11">
    <name type="scientific">Chitinasiproducens palmae</name>
    <dbReference type="NCBI Taxonomy" id="1770053"/>
    <lineage>
        <taxon>Bacteria</taxon>
        <taxon>Pseudomonadati</taxon>
        <taxon>Pseudomonadota</taxon>
        <taxon>Betaproteobacteria</taxon>
        <taxon>Burkholderiales</taxon>
        <taxon>Burkholderiaceae</taxon>
        <taxon>Chitinasiproducens</taxon>
    </lineage>
</organism>
<feature type="transmembrane region" description="Helical" evidence="8">
    <location>
        <begin position="65"/>
        <end position="90"/>
    </location>
</feature>
<evidence type="ECO:0000256" key="8">
    <source>
        <dbReference type="RuleBase" id="RU363032"/>
    </source>
</evidence>
<evidence type="ECO:0000256" key="3">
    <source>
        <dbReference type="ARBA" id="ARBA00022448"/>
    </source>
</evidence>
<evidence type="ECO:0000256" key="6">
    <source>
        <dbReference type="ARBA" id="ARBA00022989"/>
    </source>
</evidence>
<protein>
    <submittedName>
        <fullName evidence="10">Putrescine transport system permease protein</fullName>
    </submittedName>
</protein>
<dbReference type="Gene3D" id="1.10.3720.10">
    <property type="entry name" value="MetI-like"/>
    <property type="match status" value="1"/>
</dbReference>
<keyword evidence="4" id="KW-1003">Cell membrane</keyword>
<keyword evidence="5 8" id="KW-0812">Transmembrane</keyword>
<gene>
    <name evidence="10" type="ORF">SAMN05216551_11226</name>
</gene>
<dbReference type="SUPFAM" id="SSF161098">
    <property type="entry name" value="MetI-like"/>
    <property type="match status" value="1"/>
</dbReference>
<dbReference type="GO" id="GO:0055085">
    <property type="term" value="P:transmembrane transport"/>
    <property type="evidence" value="ECO:0007669"/>
    <property type="project" value="InterPro"/>
</dbReference>
<dbReference type="InterPro" id="IPR035906">
    <property type="entry name" value="MetI-like_sf"/>
</dbReference>
<feature type="transmembrane region" description="Helical" evidence="8">
    <location>
        <begin position="102"/>
        <end position="126"/>
    </location>
</feature>
<accession>A0A1H2PUM2</accession>
<dbReference type="PANTHER" id="PTHR43848">
    <property type="entry name" value="PUTRESCINE TRANSPORT SYSTEM PERMEASE PROTEIN POTI"/>
    <property type="match status" value="1"/>
</dbReference>
<dbReference type="Proteomes" id="UP000243719">
    <property type="component" value="Unassembled WGS sequence"/>
</dbReference>
<dbReference type="AlphaFoldDB" id="A0A1H2PUM2"/>
<feature type="transmembrane region" description="Helical" evidence="8">
    <location>
        <begin position="138"/>
        <end position="159"/>
    </location>
</feature>
<comment type="subcellular location">
    <subcellularLocation>
        <location evidence="1 8">Cell membrane</location>
        <topology evidence="1 8">Multi-pass membrane protein</topology>
    </subcellularLocation>
</comment>
<dbReference type="InterPro" id="IPR051789">
    <property type="entry name" value="Bact_Polyamine_Transport"/>
</dbReference>
<keyword evidence="3 8" id="KW-0813">Transport</keyword>
<evidence type="ECO:0000259" key="9">
    <source>
        <dbReference type="PROSITE" id="PS50928"/>
    </source>
</evidence>
<keyword evidence="11" id="KW-1185">Reference proteome</keyword>
<evidence type="ECO:0000313" key="10">
    <source>
        <dbReference type="EMBL" id="SDV50490.1"/>
    </source>
</evidence>
<evidence type="ECO:0000256" key="7">
    <source>
        <dbReference type="ARBA" id="ARBA00023136"/>
    </source>
</evidence>